<dbReference type="GO" id="GO:0000742">
    <property type="term" value="P:karyogamy involved in conjugation with cellular fusion"/>
    <property type="evidence" value="ECO:0007669"/>
    <property type="project" value="UniProtKB-UniRule"/>
</dbReference>
<dbReference type="GO" id="GO:0031965">
    <property type="term" value="C:nuclear membrane"/>
    <property type="evidence" value="ECO:0007669"/>
    <property type="project" value="UniProtKB-SubCell"/>
</dbReference>
<keyword evidence="8" id="KW-0472">Membrane</keyword>
<dbReference type="Pfam" id="PF04163">
    <property type="entry name" value="Tht1"/>
    <property type="match status" value="1"/>
</dbReference>
<evidence type="ECO:0000256" key="7">
    <source>
        <dbReference type="ARBA" id="ARBA00022989"/>
    </source>
</evidence>
<dbReference type="InterPro" id="IPR007292">
    <property type="entry name" value="Nuclear_fusion_Kar5"/>
</dbReference>
<accession>A0A2P4PAU4</accession>
<dbReference type="PANTHER" id="PTHR28012">
    <property type="entry name" value="NUCLEAR FUSION PROTEIN KAR5"/>
    <property type="match status" value="1"/>
</dbReference>
<reference evidence="12 13" key="2">
    <citation type="journal article" date="2018" name="New Phytol.">
        <title>High intraspecific genome diversity in the model arbuscular mycorrhizal symbiont Rhizophagus irregularis.</title>
        <authorList>
            <person name="Chen E.C.H."/>
            <person name="Morin E."/>
            <person name="Beaudet D."/>
            <person name="Noel J."/>
            <person name="Yildirir G."/>
            <person name="Ndikumana S."/>
            <person name="Charron P."/>
            <person name="St-Onge C."/>
            <person name="Giorgi J."/>
            <person name="Kruger M."/>
            <person name="Marton T."/>
            <person name="Ropars J."/>
            <person name="Grigoriev I.V."/>
            <person name="Hainaut M."/>
            <person name="Henrissat B."/>
            <person name="Roux C."/>
            <person name="Martin F."/>
            <person name="Corradi N."/>
        </authorList>
    </citation>
    <scope>NUCLEOTIDE SEQUENCE [LARGE SCALE GENOMIC DNA]</scope>
    <source>
        <strain evidence="12 13">DAOM 197198</strain>
    </source>
</reference>
<comment type="subcellular location">
    <subcellularLocation>
        <location evidence="11">Endoplasmic reticulum membrane</location>
    </subcellularLocation>
    <subcellularLocation>
        <location evidence="11">Nucleus membrane</location>
    </subcellularLocation>
</comment>
<keyword evidence="5 11" id="KW-0732">Signal</keyword>
<gene>
    <name evidence="12" type="ORF">GLOIN_2v1485380</name>
</gene>
<evidence type="ECO:0000256" key="3">
    <source>
        <dbReference type="ARBA" id="ARBA00022459"/>
    </source>
</evidence>
<evidence type="ECO:0000256" key="4">
    <source>
        <dbReference type="ARBA" id="ARBA00022692"/>
    </source>
</evidence>
<evidence type="ECO:0000256" key="2">
    <source>
        <dbReference type="ARBA" id="ARBA00010473"/>
    </source>
</evidence>
<comment type="caution">
    <text evidence="12">The sequence shown here is derived from an EMBL/GenBank/DDBJ whole genome shotgun (WGS) entry which is preliminary data.</text>
</comment>
<keyword evidence="4" id="KW-0812">Transmembrane</keyword>
<evidence type="ECO:0000256" key="5">
    <source>
        <dbReference type="ARBA" id="ARBA00022729"/>
    </source>
</evidence>
<dbReference type="EMBL" id="AUPC02000298">
    <property type="protein sequence ID" value="POG62504.1"/>
    <property type="molecule type" value="Genomic_DNA"/>
</dbReference>
<keyword evidence="7" id="KW-1133">Transmembrane helix</keyword>
<organism evidence="12 13">
    <name type="scientific">Rhizophagus irregularis (strain DAOM 181602 / DAOM 197198 / MUCL 43194)</name>
    <name type="common">Arbuscular mycorrhizal fungus</name>
    <name type="synonym">Glomus intraradices</name>
    <dbReference type="NCBI Taxonomy" id="747089"/>
    <lineage>
        <taxon>Eukaryota</taxon>
        <taxon>Fungi</taxon>
        <taxon>Fungi incertae sedis</taxon>
        <taxon>Mucoromycota</taxon>
        <taxon>Glomeromycotina</taxon>
        <taxon>Glomeromycetes</taxon>
        <taxon>Glomerales</taxon>
        <taxon>Glomeraceae</taxon>
        <taxon>Rhizophagus</taxon>
    </lineage>
</organism>
<sequence>MIDNYEGKDDCFKEAAFMIKNECSKLEDISNDERSIYTIKLTLCQLRTAGFDTPSQCDDLTNYSDCLASIGSINQYWVTYDGFLREVEILYQHRKNISSYYENMMNNLSIIVASIRNEELEQLPHITESLKSLNHEISVIKQKSYSVYKEMNTVKNDLKKPYYTRCHKSFSDELSNVSLKKISEIKENLSGVVEMTDDSRIVQEDLNSSIRKTKVELEDNKNHLKED</sequence>
<keyword evidence="13" id="KW-1185">Reference proteome</keyword>
<dbReference type="PANTHER" id="PTHR28012:SF1">
    <property type="entry name" value="NUCLEAR FUSION PROTEIN KAR5"/>
    <property type="match status" value="1"/>
</dbReference>
<evidence type="ECO:0000256" key="9">
    <source>
        <dbReference type="ARBA" id="ARBA00023180"/>
    </source>
</evidence>
<evidence type="ECO:0000256" key="1">
    <source>
        <dbReference type="ARBA" id="ARBA00003389"/>
    </source>
</evidence>
<evidence type="ECO:0000313" key="12">
    <source>
        <dbReference type="EMBL" id="POG62504.1"/>
    </source>
</evidence>
<dbReference type="Proteomes" id="UP000018888">
    <property type="component" value="Unassembled WGS sequence"/>
</dbReference>
<keyword evidence="9" id="KW-0325">Glycoprotein</keyword>
<dbReference type="VEuPathDB" id="FungiDB:RhiirFUN_012430"/>
<dbReference type="GO" id="GO:0005789">
    <property type="term" value="C:endoplasmic reticulum membrane"/>
    <property type="evidence" value="ECO:0007669"/>
    <property type="project" value="UniProtKB-SubCell"/>
</dbReference>
<dbReference type="AlphaFoldDB" id="A0A2P4PAU4"/>
<proteinExistence type="inferred from homology"/>
<evidence type="ECO:0000256" key="6">
    <source>
        <dbReference type="ARBA" id="ARBA00022824"/>
    </source>
</evidence>
<keyword evidence="3 11" id="KW-0415">Karyogamy</keyword>
<protein>
    <submittedName>
        <fullName evidence="12">Uncharacterized protein</fullName>
    </submittedName>
</protein>
<comment type="function">
    <text evidence="1 11">Required for nuclear membrane fusion during karyogamy.</text>
</comment>
<reference evidence="12 13" key="1">
    <citation type="journal article" date="2013" name="Proc. Natl. Acad. Sci. U.S.A.">
        <title>Genome of an arbuscular mycorrhizal fungus provides insight into the oldest plant symbiosis.</title>
        <authorList>
            <person name="Tisserant E."/>
            <person name="Malbreil M."/>
            <person name="Kuo A."/>
            <person name="Kohler A."/>
            <person name="Symeonidi A."/>
            <person name="Balestrini R."/>
            <person name="Charron P."/>
            <person name="Duensing N."/>
            <person name="Frei Dit Frey N."/>
            <person name="Gianinazzi-Pearson V."/>
            <person name="Gilbert L.B."/>
            <person name="Handa Y."/>
            <person name="Herr J.R."/>
            <person name="Hijri M."/>
            <person name="Koul R."/>
            <person name="Kawaguchi M."/>
            <person name="Krajinski F."/>
            <person name="Lammers P.J."/>
            <person name="Masclaux F.G."/>
            <person name="Murat C."/>
            <person name="Morin E."/>
            <person name="Ndikumana S."/>
            <person name="Pagni M."/>
            <person name="Petitpierre D."/>
            <person name="Requena N."/>
            <person name="Rosikiewicz P."/>
            <person name="Riley R."/>
            <person name="Saito K."/>
            <person name="San Clemente H."/>
            <person name="Shapiro H."/>
            <person name="van Tuinen D."/>
            <person name="Becard G."/>
            <person name="Bonfante P."/>
            <person name="Paszkowski U."/>
            <person name="Shachar-Hill Y.Y."/>
            <person name="Tuskan G.A."/>
            <person name="Young P.W."/>
            <person name="Sanders I.R."/>
            <person name="Henrissat B."/>
            <person name="Rensing S.A."/>
            <person name="Grigoriev I.V."/>
            <person name="Corradi N."/>
            <person name="Roux C."/>
            <person name="Martin F."/>
        </authorList>
    </citation>
    <scope>NUCLEOTIDE SEQUENCE [LARGE SCALE GENOMIC DNA]</scope>
    <source>
        <strain evidence="12 13">DAOM 197198</strain>
    </source>
</reference>
<evidence type="ECO:0000256" key="10">
    <source>
        <dbReference type="ARBA" id="ARBA00023242"/>
    </source>
</evidence>
<dbReference type="GO" id="GO:0048288">
    <property type="term" value="P:nuclear membrane fusion involved in karyogamy"/>
    <property type="evidence" value="ECO:0007669"/>
    <property type="project" value="UniProtKB-UniRule"/>
</dbReference>
<evidence type="ECO:0000313" key="13">
    <source>
        <dbReference type="Proteomes" id="UP000018888"/>
    </source>
</evidence>
<evidence type="ECO:0000256" key="8">
    <source>
        <dbReference type="ARBA" id="ARBA00023136"/>
    </source>
</evidence>
<name>A0A2P4PAU4_RHIID</name>
<evidence type="ECO:0000256" key="11">
    <source>
        <dbReference type="RuleBase" id="RU368082"/>
    </source>
</evidence>
<keyword evidence="6 11" id="KW-0256">Endoplasmic reticulum</keyword>
<comment type="similarity">
    <text evidence="2 11">Belongs to the KAR5 family.</text>
</comment>
<keyword evidence="10 11" id="KW-0539">Nucleus</keyword>